<dbReference type="HAMAP" id="MF_00161">
    <property type="entry name" value="LspA"/>
    <property type="match status" value="1"/>
</dbReference>
<dbReference type="RefSeq" id="WP_006875679.1">
    <property type="nucleotide sequence ID" value="NZ_CABIWA010000007.1"/>
</dbReference>
<feature type="transmembrane region" description="Helical" evidence="9">
    <location>
        <begin position="60"/>
        <end position="79"/>
    </location>
</feature>
<dbReference type="EMBL" id="CZBE01000005">
    <property type="protein sequence ID" value="CUP47289.1"/>
    <property type="molecule type" value="Genomic_DNA"/>
</dbReference>
<evidence type="ECO:0000256" key="9">
    <source>
        <dbReference type="HAMAP-Rule" id="MF_00161"/>
    </source>
</evidence>
<dbReference type="InterPro" id="IPR001872">
    <property type="entry name" value="Peptidase_A8"/>
</dbReference>
<comment type="subcellular location">
    <subcellularLocation>
        <location evidence="9">Cell membrane</location>
        <topology evidence="9">Multi-pass membrane protein</topology>
    </subcellularLocation>
</comment>
<evidence type="ECO:0000313" key="12">
    <source>
        <dbReference type="EMBL" id="CUP47289.1"/>
    </source>
</evidence>
<dbReference type="GeneID" id="72465687"/>
<gene>
    <name evidence="9 12" type="primary">lspA</name>
    <name evidence="13" type="ORF">DXC40_00765</name>
    <name evidence="12" type="ORF">ERS852551_00904</name>
</gene>
<dbReference type="EC" id="3.4.23.36" evidence="9"/>
<dbReference type="NCBIfam" id="TIGR00077">
    <property type="entry name" value="lspA"/>
    <property type="match status" value="1"/>
</dbReference>
<dbReference type="AlphaFoldDB" id="A0A174NMV1"/>
<dbReference type="PANTHER" id="PTHR33695:SF1">
    <property type="entry name" value="LIPOPROTEIN SIGNAL PEPTIDASE"/>
    <property type="match status" value="1"/>
</dbReference>
<comment type="similarity">
    <text evidence="1 9 11">Belongs to the peptidase A8 family.</text>
</comment>
<dbReference type="GO" id="GO:0006508">
    <property type="term" value="P:proteolysis"/>
    <property type="evidence" value="ECO:0007669"/>
    <property type="project" value="UniProtKB-KW"/>
</dbReference>
<evidence type="ECO:0000256" key="1">
    <source>
        <dbReference type="ARBA" id="ARBA00006139"/>
    </source>
</evidence>
<comment type="function">
    <text evidence="9 10">This protein specifically catalyzes the removal of signal peptides from prolipoproteins.</text>
</comment>
<keyword evidence="8 9" id="KW-0472">Membrane</keyword>
<keyword evidence="6 9" id="KW-0378">Hydrolase</keyword>
<name>A0A174NMV1_9FIRM</name>
<reference evidence="13 15" key="2">
    <citation type="submission" date="2018-08" db="EMBL/GenBank/DDBJ databases">
        <title>A genome reference for cultivated species of the human gut microbiota.</title>
        <authorList>
            <person name="Zou Y."/>
            <person name="Xue W."/>
            <person name="Luo G."/>
        </authorList>
    </citation>
    <scope>NUCLEOTIDE SEQUENCE [LARGE SCALE GENOMIC DNA]</scope>
    <source>
        <strain evidence="13 15">TF05-12AC</strain>
    </source>
</reference>
<evidence type="ECO:0000313" key="14">
    <source>
        <dbReference type="Proteomes" id="UP000095765"/>
    </source>
</evidence>
<comment type="pathway">
    <text evidence="9">Protein modification; lipoprotein biosynthesis (signal peptide cleavage).</text>
</comment>
<dbReference type="PROSITE" id="PS00855">
    <property type="entry name" value="SPASE_II"/>
    <property type="match status" value="1"/>
</dbReference>
<dbReference type="PRINTS" id="PR00781">
    <property type="entry name" value="LIPOSIGPTASE"/>
</dbReference>
<evidence type="ECO:0000256" key="4">
    <source>
        <dbReference type="ARBA" id="ARBA00022692"/>
    </source>
</evidence>
<evidence type="ECO:0000256" key="7">
    <source>
        <dbReference type="ARBA" id="ARBA00022989"/>
    </source>
</evidence>
<feature type="transmembrane region" description="Helical" evidence="9">
    <location>
        <begin position="86"/>
        <end position="104"/>
    </location>
</feature>
<keyword evidence="12" id="KW-0449">Lipoprotein</keyword>
<dbReference type="PANTHER" id="PTHR33695">
    <property type="entry name" value="LIPOPROTEIN SIGNAL PEPTIDASE"/>
    <property type="match status" value="1"/>
</dbReference>
<reference evidence="12 14" key="1">
    <citation type="submission" date="2015-09" db="EMBL/GenBank/DDBJ databases">
        <authorList>
            <consortium name="Pathogen Informatics"/>
        </authorList>
    </citation>
    <scope>NUCLEOTIDE SEQUENCE [LARGE SCALE GENOMIC DNA]</scope>
    <source>
        <strain evidence="12 14">2789STDY5834939</strain>
    </source>
</reference>
<dbReference type="EMBL" id="QVME01000001">
    <property type="protein sequence ID" value="RGE69633.1"/>
    <property type="molecule type" value="Genomic_DNA"/>
</dbReference>
<evidence type="ECO:0000256" key="6">
    <source>
        <dbReference type="ARBA" id="ARBA00022801"/>
    </source>
</evidence>
<evidence type="ECO:0000313" key="15">
    <source>
        <dbReference type="Proteomes" id="UP000260828"/>
    </source>
</evidence>
<evidence type="ECO:0000313" key="13">
    <source>
        <dbReference type="EMBL" id="RGE69633.1"/>
    </source>
</evidence>
<dbReference type="GO" id="GO:0005886">
    <property type="term" value="C:plasma membrane"/>
    <property type="evidence" value="ECO:0007669"/>
    <property type="project" value="UniProtKB-SubCell"/>
</dbReference>
<comment type="catalytic activity">
    <reaction evidence="9 10">
        <text>Release of signal peptides from bacterial membrane prolipoproteins. Hydrolyzes -Xaa-Yaa-Zaa-|-(S,diacylglyceryl)Cys-, in which Xaa is hydrophobic (preferably Leu), and Yaa (Ala or Ser) and Zaa (Gly or Ala) have small, neutral side chains.</text>
        <dbReference type="EC" id="3.4.23.36"/>
    </reaction>
</comment>
<sequence>MIIGIVLAVSAFLVAVDQLLKVWALQTLAGGPSILVIPGLLQFTYVENRGAAFGIFQGRVGLLSLFTLAVIVVALILLIRGRLRHPLLMWSVGLIIAGGVGNLIDRVFRSFVVDYIDISPLFSFPVFNFADCCVVIGTAMLAVYMLLIDGRKKPNGTQASGDSDE</sequence>
<dbReference type="Proteomes" id="UP000260828">
    <property type="component" value="Unassembled WGS sequence"/>
</dbReference>
<dbReference type="Pfam" id="PF01252">
    <property type="entry name" value="Peptidase_A8"/>
    <property type="match status" value="1"/>
</dbReference>
<evidence type="ECO:0000256" key="2">
    <source>
        <dbReference type="ARBA" id="ARBA00022475"/>
    </source>
</evidence>
<dbReference type="GO" id="GO:0004190">
    <property type="term" value="F:aspartic-type endopeptidase activity"/>
    <property type="evidence" value="ECO:0007669"/>
    <property type="project" value="UniProtKB-UniRule"/>
</dbReference>
<keyword evidence="2 9" id="KW-1003">Cell membrane</keyword>
<evidence type="ECO:0000256" key="5">
    <source>
        <dbReference type="ARBA" id="ARBA00022750"/>
    </source>
</evidence>
<organism evidence="12 14">
    <name type="scientific">Anaerotruncus colihominis</name>
    <dbReference type="NCBI Taxonomy" id="169435"/>
    <lineage>
        <taxon>Bacteria</taxon>
        <taxon>Bacillati</taxon>
        <taxon>Bacillota</taxon>
        <taxon>Clostridia</taxon>
        <taxon>Eubacteriales</taxon>
        <taxon>Oscillospiraceae</taxon>
        <taxon>Anaerotruncus</taxon>
    </lineage>
</organism>
<feature type="transmembrane region" description="Helical" evidence="9">
    <location>
        <begin position="124"/>
        <end position="147"/>
    </location>
</feature>
<feature type="active site" evidence="9">
    <location>
        <position position="131"/>
    </location>
</feature>
<comment type="caution">
    <text evidence="9">Lacks conserved residue(s) required for the propagation of feature annotation.</text>
</comment>
<keyword evidence="7 9" id="KW-1133">Transmembrane helix</keyword>
<keyword evidence="3 9" id="KW-0645">Protease</keyword>
<evidence type="ECO:0000256" key="10">
    <source>
        <dbReference type="RuleBase" id="RU000594"/>
    </source>
</evidence>
<accession>A0A174NMV1</accession>
<dbReference type="UniPathway" id="UPA00665"/>
<evidence type="ECO:0000256" key="3">
    <source>
        <dbReference type="ARBA" id="ARBA00022670"/>
    </source>
</evidence>
<evidence type="ECO:0000256" key="8">
    <source>
        <dbReference type="ARBA" id="ARBA00023136"/>
    </source>
</evidence>
<keyword evidence="5 9" id="KW-0064">Aspartyl protease</keyword>
<evidence type="ECO:0000256" key="11">
    <source>
        <dbReference type="RuleBase" id="RU004181"/>
    </source>
</evidence>
<dbReference type="Proteomes" id="UP000095765">
    <property type="component" value="Unassembled WGS sequence"/>
</dbReference>
<proteinExistence type="inferred from homology"/>
<feature type="active site" evidence="9">
    <location>
        <position position="114"/>
    </location>
</feature>
<protein>
    <recommendedName>
        <fullName evidence="9">Lipoprotein signal peptidase</fullName>
        <ecNumber evidence="9">3.4.23.36</ecNumber>
    </recommendedName>
    <alternativeName>
        <fullName evidence="9">Prolipoprotein signal peptidase</fullName>
    </alternativeName>
    <alternativeName>
        <fullName evidence="9">Signal peptidase II</fullName>
        <shortName evidence="9">SPase II</shortName>
    </alternativeName>
</protein>
<dbReference type="OrthoDB" id="9810259at2"/>
<keyword evidence="4 9" id="KW-0812">Transmembrane</keyword>